<dbReference type="InterPro" id="IPR041802">
    <property type="entry name" value="MPP_YfcE"/>
</dbReference>
<dbReference type="EMBL" id="JANDBC010000001">
    <property type="protein sequence ID" value="MCP9291419.1"/>
    <property type="molecule type" value="Genomic_DNA"/>
</dbReference>
<keyword evidence="7" id="KW-1185">Reference proteome</keyword>
<dbReference type="InterPro" id="IPR029052">
    <property type="entry name" value="Metallo-depent_PP-like"/>
</dbReference>
<keyword evidence="3" id="KW-0378">Hydrolase</keyword>
<evidence type="ECO:0000256" key="1">
    <source>
        <dbReference type="ARBA" id="ARBA00008950"/>
    </source>
</evidence>
<comment type="caution">
    <text evidence="6">The sequence shown here is derived from an EMBL/GenBank/DDBJ whole genome shotgun (WGS) entry which is preliminary data.</text>
</comment>
<evidence type="ECO:0000256" key="3">
    <source>
        <dbReference type="ARBA" id="ARBA00022801"/>
    </source>
</evidence>
<dbReference type="PANTHER" id="PTHR43165">
    <property type="entry name" value="METALLOPHOSPHOESTERASE"/>
    <property type="match status" value="1"/>
</dbReference>
<dbReference type="GO" id="GO:0016787">
    <property type="term" value="F:hydrolase activity"/>
    <property type="evidence" value="ECO:0007669"/>
    <property type="project" value="UniProtKB-UniRule"/>
</dbReference>
<evidence type="ECO:0000256" key="2">
    <source>
        <dbReference type="ARBA" id="ARBA00022723"/>
    </source>
</evidence>
<dbReference type="RefSeq" id="WP_255134286.1">
    <property type="nucleotide sequence ID" value="NZ_JANDBC010000001.1"/>
</dbReference>
<dbReference type="Proteomes" id="UP001139125">
    <property type="component" value="Unassembled WGS sequence"/>
</dbReference>
<protein>
    <recommendedName>
        <fullName evidence="4">Phosphoesterase</fullName>
        <ecNumber evidence="4">3.1.4.-</ecNumber>
    </recommendedName>
</protein>
<reference evidence="6" key="1">
    <citation type="submission" date="2022-06" db="EMBL/GenBank/DDBJ databases">
        <title>Gracilimonas sp. CAU 1638 isolated from sea sediment.</title>
        <authorList>
            <person name="Kim W."/>
        </authorList>
    </citation>
    <scope>NUCLEOTIDE SEQUENCE</scope>
    <source>
        <strain evidence="6">CAU 1638</strain>
    </source>
</reference>
<evidence type="ECO:0000256" key="4">
    <source>
        <dbReference type="RuleBase" id="RU362039"/>
    </source>
</evidence>
<dbReference type="PROSITE" id="PS01269">
    <property type="entry name" value="UPF0025"/>
    <property type="match status" value="1"/>
</dbReference>
<dbReference type="PANTHER" id="PTHR43165:SF1">
    <property type="entry name" value="PHOSPHODIESTERASE MJ0936"/>
    <property type="match status" value="1"/>
</dbReference>
<dbReference type="Gene3D" id="3.60.21.10">
    <property type="match status" value="1"/>
</dbReference>
<accession>A0A9X2RH40</accession>
<dbReference type="InterPro" id="IPR053193">
    <property type="entry name" value="MetalloPDE_YfcE-like"/>
</dbReference>
<keyword evidence="2 4" id="KW-0479">Metal-binding</keyword>
<comment type="similarity">
    <text evidence="1 4">Belongs to the metallophosphoesterase superfamily. YfcE family.</text>
</comment>
<evidence type="ECO:0000259" key="5">
    <source>
        <dbReference type="Pfam" id="PF12850"/>
    </source>
</evidence>
<sequence>MLIGIISDTHDHIPNLKKAIRIFKDRNAELILHAGDYCSPFMIPHFEGLNLKGIFGNNDGDKYLLMSKFREIGAELAGDFLRTEQGGLTIAVYHGTYAEITDALIESGRYDVVITGHTHEMVYKESGKTIVINPGTANGFDGKASIAFLDTESRNVEFVELD</sequence>
<dbReference type="InterPro" id="IPR020935">
    <property type="entry name" value="PdiEstase_YfcE_CS"/>
</dbReference>
<dbReference type="NCBIfam" id="TIGR00040">
    <property type="entry name" value="yfcE"/>
    <property type="match status" value="1"/>
</dbReference>
<dbReference type="AlphaFoldDB" id="A0A9X2RH40"/>
<dbReference type="CDD" id="cd00841">
    <property type="entry name" value="MPP_YfcE"/>
    <property type="match status" value="1"/>
</dbReference>
<dbReference type="EC" id="3.1.4.-" evidence="4"/>
<evidence type="ECO:0000313" key="6">
    <source>
        <dbReference type="EMBL" id="MCP9291419.1"/>
    </source>
</evidence>
<comment type="cofactor">
    <cofactor evidence="4">
        <name>a divalent metal cation</name>
        <dbReference type="ChEBI" id="CHEBI:60240"/>
    </cofactor>
</comment>
<dbReference type="SUPFAM" id="SSF56300">
    <property type="entry name" value="Metallo-dependent phosphatases"/>
    <property type="match status" value="1"/>
</dbReference>
<dbReference type="InterPro" id="IPR000979">
    <property type="entry name" value="Phosphodiesterase_MJ0936/Vps29"/>
</dbReference>
<dbReference type="GO" id="GO:0046872">
    <property type="term" value="F:metal ion binding"/>
    <property type="evidence" value="ECO:0007669"/>
    <property type="project" value="UniProtKB-KW"/>
</dbReference>
<dbReference type="InterPro" id="IPR024654">
    <property type="entry name" value="Calcineurin-like_PHP_lpxH"/>
</dbReference>
<gene>
    <name evidence="6" type="ORF">NM125_07465</name>
</gene>
<organism evidence="6 7">
    <name type="scientific">Gracilimonas sediminicola</name>
    <dbReference type="NCBI Taxonomy" id="2952158"/>
    <lineage>
        <taxon>Bacteria</taxon>
        <taxon>Pseudomonadati</taxon>
        <taxon>Balneolota</taxon>
        <taxon>Balneolia</taxon>
        <taxon>Balneolales</taxon>
        <taxon>Balneolaceae</taxon>
        <taxon>Gracilimonas</taxon>
    </lineage>
</organism>
<proteinExistence type="inferred from homology"/>
<dbReference type="Pfam" id="PF12850">
    <property type="entry name" value="Metallophos_2"/>
    <property type="match status" value="1"/>
</dbReference>
<feature type="domain" description="Calcineurin-like phosphoesterase" evidence="5">
    <location>
        <begin position="1"/>
        <end position="153"/>
    </location>
</feature>
<name>A0A9X2RH40_9BACT</name>
<evidence type="ECO:0000313" key="7">
    <source>
        <dbReference type="Proteomes" id="UP001139125"/>
    </source>
</evidence>